<reference evidence="1 2" key="1">
    <citation type="submission" date="2019-11" db="EMBL/GenBank/DDBJ databases">
        <authorList>
            <person name="Dong K."/>
        </authorList>
    </citation>
    <scope>NUCLEOTIDE SEQUENCE [LARGE SCALE GENOMIC DNA]</scope>
    <source>
        <strain evidence="1 2">JCM 17370</strain>
    </source>
</reference>
<sequence>MKFSTRQDTDLPADALFAAVSDFPRMERILLRRGASLRRLDGQVEPGPGLAWQIGFDWRGKARELQLKVTSWQPPERLGFSGMSELFNIVLTATVVALSPGKSRLIFEAEVQPRGMKARLMLQTARLGKTQLDQKFALAVGDFIQKLAADAA</sequence>
<evidence type="ECO:0000313" key="1">
    <source>
        <dbReference type="EMBL" id="MTH34234.1"/>
    </source>
</evidence>
<dbReference type="InterPro" id="IPR023393">
    <property type="entry name" value="START-like_dom_sf"/>
</dbReference>
<proteinExistence type="predicted"/>
<dbReference type="RefSeq" id="WP_155063786.1">
    <property type="nucleotide sequence ID" value="NZ_WMIF01000006.1"/>
</dbReference>
<protein>
    <recommendedName>
        <fullName evidence="3">SRPBCC family protein</fullName>
    </recommendedName>
</protein>
<evidence type="ECO:0000313" key="2">
    <source>
        <dbReference type="Proteomes" id="UP000442533"/>
    </source>
</evidence>
<dbReference type="Pfam" id="PF10604">
    <property type="entry name" value="Polyketide_cyc2"/>
    <property type="match status" value="1"/>
</dbReference>
<dbReference type="AlphaFoldDB" id="A0A844H3V5"/>
<keyword evidence="2" id="KW-1185">Reference proteome</keyword>
<dbReference type="SUPFAM" id="SSF55961">
    <property type="entry name" value="Bet v1-like"/>
    <property type="match status" value="1"/>
</dbReference>
<dbReference type="InterPro" id="IPR019587">
    <property type="entry name" value="Polyketide_cyclase/dehydratase"/>
</dbReference>
<name>A0A844H3V5_9RHOB</name>
<gene>
    <name evidence="1" type="ORF">GL279_06415</name>
</gene>
<organism evidence="1 2">
    <name type="scientific">Paracoccus limosus</name>
    <dbReference type="NCBI Taxonomy" id="913252"/>
    <lineage>
        <taxon>Bacteria</taxon>
        <taxon>Pseudomonadati</taxon>
        <taxon>Pseudomonadota</taxon>
        <taxon>Alphaproteobacteria</taxon>
        <taxon>Rhodobacterales</taxon>
        <taxon>Paracoccaceae</taxon>
        <taxon>Paracoccus</taxon>
    </lineage>
</organism>
<accession>A0A844H3V5</accession>
<dbReference type="EMBL" id="WMIF01000006">
    <property type="protein sequence ID" value="MTH34234.1"/>
    <property type="molecule type" value="Genomic_DNA"/>
</dbReference>
<evidence type="ECO:0008006" key="3">
    <source>
        <dbReference type="Google" id="ProtNLM"/>
    </source>
</evidence>
<dbReference type="CDD" id="cd07812">
    <property type="entry name" value="SRPBCC"/>
    <property type="match status" value="1"/>
</dbReference>
<dbReference type="OrthoDB" id="7860307at2"/>
<comment type="caution">
    <text evidence="1">The sequence shown here is derived from an EMBL/GenBank/DDBJ whole genome shotgun (WGS) entry which is preliminary data.</text>
</comment>
<dbReference type="Gene3D" id="3.30.530.20">
    <property type="match status" value="1"/>
</dbReference>
<dbReference type="Proteomes" id="UP000442533">
    <property type="component" value="Unassembled WGS sequence"/>
</dbReference>